<keyword evidence="2" id="KW-1185">Reference proteome</keyword>
<protein>
    <submittedName>
        <fullName evidence="1">Uncharacterized protein</fullName>
    </submittedName>
</protein>
<dbReference type="AlphaFoldDB" id="A0A6B3SIN5"/>
<reference evidence="1 2" key="1">
    <citation type="submission" date="2020-02" db="EMBL/GenBank/DDBJ databases">
        <authorList>
            <person name="Kim M.K."/>
        </authorList>
    </citation>
    <scope>NUCLEOTIDE SEQUENCE [LARGE SCALE GENOMIC DNA]</scope>
    <source>
        <strain evidence="1 2">17J57-3</strain>
    </source>
</reference>
<proteinExistence type="predicted"/>
<evidence type="ECO:0000313" key="2">
    <source>
        <dbReference type="Proteomes" id="UP000482155"/>
    </source>
</evidence>
<sequence length="80" mass="9043">MRPGPEGASQGRVLQEGDHIARIVAQPLSDDSFEAQVYVRLAREPDIAETYIPAGTFQSEDEAWKAAEERARRALREREF</sequence>
<name>A0A6B3SIN5_9BURK</name>
<dbReference type="Proteomes" id="UP000482155">
    <property type="component" value="Unassembled WGS sequence"/>
</dbReference>
<gene>
    <name evidence="1" type="ORF">G3574_05575</name>
</gene>
<organism evidence="1 2">
    <name type="scientific">Noviherbaspirillum galbum</name>
    <dbReference type="NCBI Taxonomy" id="2709383"/>
    <lineage>
        <taxon>Bacteria</taxon>
        <taxon>Pseudomonadati</taxon>
        <taxon>Pseudomonadota</taxon>
        <taxon>Betaproteobacteria</taxon>
        <taxon>Burkholderiales</taxon>
        <taxon>Oxalobacteraceae</taxon>
        <taxon>Noviherbaspirillum</taxon>
    </lineage>
</organism>
<accession>A0A6B3SIN5</accession>
<comment type="caution">
    <text evidence="1">The sequence shown here is derived from an EMBL/GenBank/DDBJ whole genome shotgun (WGS) entry which is preliminary data.</text>
</comment>
<dbReference type="EMBL" id="JAAIVB010000012">
    <property type="protein sequence ID" value="NEX60540.1"/>
    <property type="molecule type" value="Genomic_DNA"/>
</dbReference>
<evidence type="ECO:0000313" key="1">
    <source>
        <dbReference type="EMBL" id="NEX60540.1"/>
    </source>
</evidence>